<gene>
    <name evidence="1" type="ORF">PAPYR_11003</name>
</gene>
<sequence length="554" mass="61286">MDCRPEDLWATVHRFFEDRIAKDLAPPSTTLEYFETMPAGCAPADSTVPAPRLQTRVPRNPRTRDADLLLLAATLTADALPPDAPSAMARSLDQTSNELWNFMQGHRVSVAFGTSGAGKTAAMYATLVKRGGIYISFQAEEVLRDTHSATRYLRLQGQAKLARTPEEAERLAQHGFARILIVYAAVVKYFGLRGFSHLDLLLLQLYPDRYLPVSLFDQLDELLQGYSLESCVVFLDTLLPLGTPVMIDEAHLLCEEGLLAYPDGCSLDESWMDDTKVWRPSFDLPPTRESSALLKQGDLPVFCNFGSHSTEAEVRQFLLDIVPDPAYWGAEIPKRFIGRHRFAASLVKTLLSKAWPLAEAADSAANEACDQLEGSIARLLMEPPIGSLSLGVIFEKMMVQYCLLGRPTALDERATELVERYVATVRIVGRSKMQVLIGEPMVFVAYCNYLKACHHSKAEVLLRYMVEPVCPQQIGHIFEEVLVSGIEPFLLHPKVQELTAGFRLPTAALPLSTSGGTLPEWLADSALTSSSGCSQNPTPLRGGSYFYKRNVMPS</sequence>
<name>A0ABQ8U6I8_9EUKA</name>
<organism evidence="1 2">
    <name type="scientific">Paratrimastix pyriformis</name>
    <dbReference type="NCBI Taxonomy" id="342808"/>
    <lineage>
        <taxon>Eukaryota</taxon>
        <taxon>Metamonada</taxon>
        <taxon>Preaxostyla</taxon>
        <taxon>Paratrimastigidae</taxon>
        <taxon>Paratrimastix</taxon>
    </lineage>
</organism>
<reference evidence="1" key="1">
    <citation type="journal article" date="2022" name="bioRxiv">
        <title>Genomics of Preaxostyla Flagellates Illuminates Evolutionary Transitions and the Path Towards Mitochondrial Loss.</title>
        <authorList>
            <person name="Novak L.V.F."/>
            <person name="Treitli S.C."/>
            <person name="Pyrih J."/>
            <person name="Halakuc P."/>
            <person name="Pipaliya S.V."/>
            <person name="Vacek V."/>
            <person name="Brzon O."/>
            <person name="Soukal P."/>
            <person name="Eme L."/>
            <person name="Dacks J.B."/>
            <person name="Karnkowska A."/>
            <person name="Elias M."/>
            <person name="Hampl V."/>
        </authorList>
    </citation>
    <scope>NUCLEOTIDE SEQUENCE</scope>
    <source>
        <strain evidence="1">RCP-MX</strain>
    </source>
</reference>
<protein>
    <submittedName>
        <fullName evidence="1">Uncharacterized protein</fullName>
    </submittedName>
</protein>
<proteinExistence type="predicted"/>
<comment type="caution">
    <text evidence="1">The sequence shown here is derived from an EMBL/GenBank/DDBJ whole genome shotgun (WGS) entry which is preliminary data.</text>
</comment>
<evidence type="ECO:0000313" key="2">
    <source>
        <dbReference type="Proteomes" id="UP001141327"/>
    </source>
</evidence>
<accession>A0ABQ8U6I8</accession>
<evidence type="ECO:0000313" key="1">
    <source>
        <dbReference type="EMBL" id="KAJ4454313.1"/>
    </source>
</evidence>
<dbReference type="EMBL" id="JAPMOS010000166">
    <property type="protein sequence ID" value="KAJ4454313.1"/>
    <property type="molecule type" value="Genomic_DNA"/>
</dbReference>
<keyword evidence="2" id="KW-1185">Reference proteome</keyword>
<dbReference type="Proteomes" id="UP001141327">
    <property type="component" value="Unassembled WGS sequence"/>
</dbReference>